<keyword evidence="3" id="KW-1185">Reference proteome</keyword>
<proteinExistence type="predicted"/>
<dbReference type="RefSeq" id="WP_319833955.1">
    <property type="nucleotide sequence ID" value="NZ_CP138858.1"/>
</dbReference>
<dbReference type="Proteomes" id="UP001324993">
    <property type="component" value="Chromosome"/>
</dbReference>
<dbReference type="SUPFAM" id="SSF51445">
    <property type="entry name" value="(Trans)glycosidases"/>
    <property type="match status" value="1"/>
</dbReference>
<protein>
    <recommendedName>
        <fullName evidence="4">Glycosyl hydrolase family 5</fullName>
    </recommendedName>
</protein>
<evidence type="ECO:0000313" key="2">
    <source>
        <dbReference type="EMBL" id="WPJ97104.1"/>
    </source>
</evidence>
<feature type="signal peptide" evidence="1">
    <location>
        <begin position="1"/>
        <end position="23"/>
    </location>
</feature>
<evidence type="ECO:0000256" key="1">
    <source>
        <dbReference type="SAM" id="SignalP"/>
    </source>
</evidence>
<organism evidence="2 3">
    <name type="scientific">Coraliomargarita algicola</name>
    <dbReference type="NCBI Taxonomy" id="3092156"/>
    <lineage>
        <taxon>Bacteria</taxon>
        <taxon>Pseudomonadati</taxon>
        <taxon>Verrucomicrobiota</taxon>
        <taxon>Opitutia</taxon>
        <taxon>Puniceicoccales</taxon>
        <taxon>Coraliomargaritaceae</taxon>
        <taxon>Coraliomargarita</taxon>
    </lineage>
</organism>
<name>A0ABZ0RPE3_9BACT</name>
<gene>
    <name evidence="2" type="ORF">SH580_05210</name>
</gene>
<feature type="chain" id="PRO_5046566912" description="Glycosyl hydrolase family 5" evidence="1">
    <location>
        <begin position="24"/>
        <end position="930"/>
    </location>
</feature>
<reference evidence="2 3" key="1">
    <citation type="submission" date="2023-11" db="EMBL/GenBank/DDBJ databases">
        <title>Coraliomargarita sp. nov., isolated from marine algae.</title>
        <authorList>
            <person name="Lee J.K."/>
            <person name="Baek J.H."/>
            <person name="Kim J.M."/>
            <person name="Choi D.G."/>
            <person name="Jeon C.O."/>
        </authorList>
    </citation>
    <scope>NUCLEOTIDE SEQUENCE [LARGE SCALE GENOMIC DNA]</scope>
    <source>
        <strain evidence="2 3">J2-16</strain>
    </source>
</reference>
<sequence length="930" mass="103755">MSCFRYFRGVVAWFLLVISAVTAQGATQPFQLSGESVLHLKDSGAFEVDGLDFQVLFYDAAWQKTGQAASLEVDDGCPRALGRDGWETEGNLNLSDAGSPLRFRQQVKRVGQDGFSVDWEARHPEGIAAQEIGLEVDFPLATFGERPFELDGEVYHLPKEFSKQTIFAATRGPHTLVLPTQGGNLRIEGEFSLVLQDKRKWNAHVKEANLRLRFFPQKAGVIEAHLSAAFAWTPLPEDSPFLPYVIEANDTWSPIEQRLDIQSGSIFDFSFLLDAPAGKHGAIQVTPDGHFAFEKKPDSPVRFWGVNLTFGANFLSKAEADVLAERLAMSGYNTVRFHHIERFICGRDGRPSYELDPERLDQLDYLFAALKARGIYLNTDLYSARSFSEAEALDIGLNPKSYSKYDYKGMLPVSHAAYENWKQYTRALLTHVNPYTGMSWAEDPALIGLCAVNEDAPSWRVTQAGLKQRYKNAFEYYLLENPDALSEDASARERELAFNRFVIDAQIRSDQRCEDFIRSLGTKALVTGSNHRNSKVLALARERYEYVDNHQYLDHPRFPVTSWGLPASFTQQSALSEAARLPRLMMPTRILGVPFTVTEFNYVRPNRHRAEGSAVILPAYASLQNWDGLYNFQYAMNESDAIEGGVENYFSLACDPISLLGDRVGALLFLRRDIQPARRSIAYAMTREEAIADLKRLYPDSFSHLGLISEVGTLVGSPKAVLDSDAKPDAIVVESQCGDEEAGAELAFLEQLESDAVIPADSFDPQTRSYVSDTGEIVLNAAAESLQVVARRSELFRLSSAGELSGDQVRVQTNGPATVTVTAMDHENASLGESDRLLVLHLTETLPDGTRFANKERLILEQWGKFPQLVERGEARLALNLAGAGWQAWAVDMAGERLYSVPMHFDGALWQLNLSTSRREGTCLAYELKR</sequence>
<evidence type="ECO:0000313" key="3">
    <source>
        <dbReference type="Proteomes" id="UP001324993"/>
    </source>
</evidence>
<evidence type="ECO:0008006" key="4">
    <source>
        <dbReference type="Google" id="ProtNLM"/>
    </source>
</evidence>
<accession>A0ABZ0RPE3</accession>
<dbReference type="EMBL" id="CP138858">
    <property type="protein sequence ID" value="WPJ97104.1"/>
    <property type="molecule type" value="Genomic_DNA"/>
</dbReference>
<dbReference type="Gene3D" id="3.20.20.80">
    <property type="entry name" value="Glycosidases"/>
    <property type="match status" value="1"/>
</dbReference>
<keyword evidence="1" id="KW-0732">Signal</keyword>
<dbReference type="InterPro" id="IPR017853">
    <property type="entry name" value="GH"/>
</dbReference>